<dbReference type="RefSeq" id="WP_188862576.1">
    <property type="nucleotide sequence ID" value="NZ_BMLT01000014.1"/>
</dbReference>
<feature type="domain" description="YbaK/aminoacyl-tRNA synthetase-associated" evidence="1">
    <location>
        <begin position="27"/>
        <end position="142"/>
    </location>
</feature>
<organism evidence="2 3">
    <name type="scientific">Marinobacterium nitratireducens</name>
    <dbReference type="NCBI Taxonomy" id="518897"/>
    <lineage>
        <taxon>Bacteria</taxon>
        <taxon>Pseudomonadati</taxon>
        <taxon>Pseudomonadota</taxon>
        <taxon>Gammaproteobacteria</taxon>
        <taxon>Oceanospirillales</taxon>
        <taxon>Oceanospirillaceae</taxon>
        <taxon>Marinobacterium</taxon>
    </lineage>
</organism>
<sequence>MTTVSATLTRYLDSKTPGYDLIEHGYTTSAVASAYASHLPLREVAKAVVLHDQDHYVMAVIPAMNRLVVSEVEQLLGRRLVLAKESELAPLFRDCEPGAIPALGQPFGLELVWDESLSGDRDIYIEAGDHRHLVHLNHDQFMALMRNRRHGPISCAPEEVWDLNRL</sequence>
<evidence type="ECO:0000313" key="3">
    <source>
        <dbReference type="Proteomes" id="UP000599578"/>
    </source>
</evidence>
<dbReference type="Pfam" id="PF04073">
    <property type="entry name" value="tRNA_edit"/>
    <property type="match status" value="1"/>
</dbReference>
<evidence type="ECO:0000259" key="1">
    <source>
        <dbReference type="Pfam" id="PF04073"/>
    </source>
</evidence>
<dbReference type="InterPro" id="IPR036754">
    <property type="entry name" value="YbaK/aa-tRNA-synt-asso_dom_sf"/>
</dbReference>
<dbReference type="Proteomes" id="UP000599578">
    <property type="component" value="Unassembled WGS sequence"/>
</dbReference>
<accession>A0A918DX38</accession>
<dbReference type="Gene3D" id="3.90.960.10">
    <property type="entry name" value="YbaK/aminoacyl-tRNA synthetase-associated domain"/>
    <property type="match status" value="1"/>
</dbReference>
<reference evidence="2 3" key="1">
    <citation type="journal article" date="2014" name="Int. J. Syst. Evol. Microbiol.">
        <title>Complete genome sequence of Corynebacterium casei LMG S-19264T (=DSM 44701T), isolated from a smear-ripened cheese.</title>
        <authorList>
            <consortium name="US DOE Joint Genome Institute (JGI-PGF)"/>
            <person name="Walter F."/>
            <person name="Albersmeier A."/>
            <person name="Kalinowski J."/>
            <person name="Ruckert C."/>
        </authorList>
    </citation>
    <scope>NUCLEOTIDE SEQUENCE [LARGE SCALE GENOMIC DNA]</scope>
    <source>
        <strain evidence="2 3">CGMCC 1.7286</strain>
    </source>
</reference>
<dbReference type="EMBL" id="BMLT01000014">
    <property type="protein sequence ID" value="GGO87777.1"/>
    <property type="molecule type" value="Genomic_DNA"/>
</dbReference>
<gene>
    <name evidence="2" type="ORF">GCM10011348_41740</name>
</gene>
<dbReference type="InterPro" id="IPR007214">
    <property type="entry name" value="YbaK/aa-tRNA-synth-assoc-dom"/>
</dbReference>
<dbReference type="GO" id="GO:0002161">
    <property type="term" value="F:aminoacyl-tRNA deacylase activity"/>
    <property type="evidence" value="ECO:0007669"/>
    <property type="project" value="InterPro"/>
</dbReference>
<name>A0A918DX38_9GAMM</name>
<proteinExistence type="predicted"/>
<evidence type="ECO:0000313" key="2">
    <source>
        <dbReference type="EMBL" id="GGO87777.1"/>
    </source>
</evidence>
<protein>
    <recommendedName>
        <fullName evidence="1">YbaK/aminoacyl-tRNA synthetase-associated domain-containing protein</fullName>
    </recommendedName>
</protein>
<comment type="caution">
    <text evidence="2">The sequence shown here is derived from an EMBL/GenBank/DDBJ whole genome shotgun (WGS) entry which is preliminary data.</text>
</comment>
<dbReference type="SUPFAM" id="SSF55826">
    <property type="entry name" value="YbaK/ProRS associated domain"/>
    <property type="match status" value="1"/>
</dbReference>
<keyword evidence="3" id="KW-1185">Reference proteome</keyword>
<dbReference type="AlphaFoldDB" id="A0A918DX38"/>
<dbReference type="CDD" id="cd04332">
    <property type="entry name" value="YbaK_like"/>
    <property type="match status" value="1"/>
</dbReference>